<dbReference type="EMBL" id="FXTI01000019">
    <property type="protein sequence ID" value="SMO95178.1"/>
    <property type="molecule type" value="Genomic_DNA"/>
</dbReference>
<evidence type="ECO:0000256" key="1">
    <source>
        <dbReference type="SAM" id="MobiDB-lite"/>
    </source>
</evidence>
<reference evidence="2 3" key="1">
    <citation type="submission" date="2017-05" db="EMBL/GenBank/DDBJ databases">
        <authorList>
            <person name="Varghese N."/>
            <person name="Submissions S."/>
        </authorList>
    </citation>
    <scope>NUCLEOTIDE SEQUENCE [LARGE SCALE GENOMIC DNA]</scope>
    <source>
        <strain evidence="2 3">DSM 45474</strain>
    </source>
</reference>
<feature type="compositionally biased region" description="Basic and acidic residues" evidence="1">
    <location>
        <begin position="47"/>
        <end position="60"/>
    </location>
</feature>
<dbReference type="Proteomes" id="UP000315636">
    <property type="component" value="Unassembled WGS sequence"/>
</dbReference>
<keyword evidence="3" id="KW-1185">Reference proteome</keyword>
<gene>
    <name evidence="2" type="ORF">SAMN06264849_11923</name>
</gene>
<evidence type="ECO:0000313" key="2">
    <source>
        <dbReference type="EMBL" id="SMO95178.1"/>
    </source>
</evidence>
<protein>
    <submittedName>
        <fullName evidence="2">Uncharacterized protein</fullName>
    </submittedName>
</protein>
<dbReference type="AlphaFoldDB" id="A0A521FG52"/>
<sequence length="231" mass="26052">MVNMLLNEVLEQLSWKKWMVLMAISAMLFSSGCSLMVKQMADHSQKQFEKETEKVTKKEPEEDSSAEEEEVEIAPDIEAEEEPVDETKLEVSGITVFVDDQGWRQVNQATEQGVESIQFIPGNTSESDPSETLFVMTYKGVPTSALPQLAEGFKQEWLKDGHSGWDEISSKEGDILVKLGQGLGAEGFTRFFATDQGIFQIIYVSKHSMSEEDQTKWKSLLRQADRDQTTL</sequence>
<feature type="compositionally biased region" description="Acidic residues" evidence="1">
    <location>
        <begin position="61"/>
        <end position="84"/>
    </location>
</feature>
<organism evidence="2 3">
    <name type="scientific">Melghirimyces algeriensis</name>
    <dbReference type="NCBI Taxonomy" id="910412"/>
    <lineage>
        <taxon>Bacteria</taxon>
        <taxon>Bacillati</taxon>
        <taxon>Bacillota</taxon>
        <taxon>Bacilli</taxon>
        <taxon>Bacillales</taxon>
        <taxon>Thermoactinomycetaceae</taxon>
        <taxon>Melghirimyces</taxon>
    </lineage>
</organism>
<accession>A0A521FG52</accession>
<feature type="region of interest" description="Disordered" evidence="1">
    <location>
        <begin position="47"/>
        <end position="85"/>
    </location>
</feature>
<proteinExistence type="predicted"/>
<name>A0A521FG52_9BACL</name>
<evidence type="ECO:0000313" key="3">
    <source>
        <dbReference type="Proteomes" id="UP000315636"/>
    </source>
</evidence>